<keyword evidence="1" id="KW-0812">Transmembrane</keyword>
<accession>A0ABY1QLQ6</accession>
<evidence type="ECO:0000313" key="3">
    <source>
        <dbReference type="Proteomes" id="UP001158067"/>
    </source>
</evidence>
<keyword evidence="1" id="KW-1133">Transmembrane helix</keyword>
<name>A0ABY1QLQ6_9BACT</name>
<proteinExistence type="predicted"/>
<comment type="caution">
    <text evidence="2">The sequence shown here is derived from an EMBL/GenBank/DDBJ whole genome shotgun (WGS) entry which is preliminary data.</text>
</comment>
<keyword evidence="1" id="KW-0472">Membrane</keyword>
<dbReference type="RefSeq" id="WP_283435000.1">
    <property type="nucleotide sequence ID" value="NZ_FXUG01000018.1"/>
</dbReference>
<evidence type="ECO:0008006" key="4">
    <source>
        <dbReference type="Google" id="ProtNLM"/>
    </source>
</evidence>
<organism evidence="2 3">
    <name type="scientific">Neorhodopirellula lusitana</name>
    <dbReference type="NCBI Taxonomy" id="445327"/>
    <lineage>
        <taxon>Bacteria</taxon>
        <taxon>Pseudomonadati</taxon>
        <taxon>Planctomycetota</taxon>
        <taxon>Planctomycetia</taxon>
        <taxon>Pirellulales</taxon>
        <taxon>Pirellulaceae</taxon>
        <taxon>Neorhodopirellula</taxon>
    </lineage>
</organism>
<sequence>MFVLTLLPFVFFAVWVLYQCRKIPKHCPVCQAPTSLITSPFRKTERQWTQGGYVCPECTCELDMNGEIVAKESVAADRAFVGGFLFKCFGFILVGALPSAGIFLYVVFR</sequence>
<dbReference type="EMBL" id="FXUG01000018">
    <property type="protein sequence ID" value="SMP74968.1"/>
    <property type="molecule type" value="Genomic_DNA"/>
</dbReference>
<evidence type="ECO:0000313" key="2">
    <source>
        <dbReference type="EMBL" id="SMP74968.1"/>
    </source>
</evidence>
<evidence type="ECO:0000256" key="1">
    <source>
        <dbReference type="SAM" id="Phobius"/>
    </source>
</evidence>
<feature type="transmembrane region" description="Helical" evidence="1">
    <location>
        <begin position="84"/>
        <end position="108"/>
    </location>
</feature>
<dbReference type="Proteomes" id="UP001158067">
    <property type="component" value="Unassembled WGS sequence"/>
</dbReference>
<keyword evidence="3" id="KW-1185">Reference proteome</keyword>
<gene>
    <name evidence="2" type="ORF">SAMN06265222_11897</name>
</gene>
<protein>
    <recommendedName>
        <fullName evidence="4">LITAF domain-containing protein</fullName>
    </recommendedName>
</protein>
<reference evidence="2 3" key="1">
    <citation type="submission" date="2017-05" db="EMBL/GenBank/DDBJ databases">
        <authorList>
            <person name="Varghese N."/>
            <person name="Submissions S."/>
        </authorList>
    </citation>
    <scope>NUCLEOTIDE SEQUENCE [LARGE SCALE GENOMIC DNA]</scope>
    <source>
        <strain evidence="2 3">DSM 25457</strain>
    </source>
</reference>